<dbReference type="Proteomes" id="UP000033876">
    <property type="component" value="Unassembled WGS sequence"/>
</dbReference>
<name>A0A0G0GV46_9BACT</name>
<dbReference type="EMBL" id="LBTF01000032">
    <property type="protein sequence ID" value="KKQ34903.1"/>
    <property type="molecule type" value="Genomic_DNA"/>
</dbReference>
<evidence type="ECO:0000313" key="2">
    <source>
        <dbReference type="Proteomes" id="UP000033876"/>
    </source>
</evidence>
<comment type="caution">
    <text evidence="1">The sequence shown here is derived from an EMBL/GenBank/DDBJ whole genome shotgun (WGS) entry which is preliminary data.</text>
</comment>
<reference evidence="1 2" key="1">
    <citation type="journal article" date="2015" name="Nature">
        <title>rRNA introns, odd ribosomes, and small enigmatic genomes across a large radiation of phyla.</title>
        <authorList>
            <person name="Brown C.T."/>
            <person name="Hug L.A."/>
            <person name="Thomas B.C."/>
            <person name="Sharon I."/>
            <person name="Castelle C.J."/>
            <person name="Singh A."/>
            <person name="Wilkins M.J."/>
            <person name="Williams K.H."/>
            <person name="Banfield J.F."/>
        </authorList>
    </citation>
    <scope>NUCLEOTIDE SEQUENCE [LARGE SCALE GENOMIC DNA]</scope>
</reference>
<dbReference type="AlphaFoldDB" id="A0A0G0GV46"/>
<sequence>MSLQSNVEDLQKAAQEEARRVIEKLDPEHITSFTDLFAKINECVDHAKKSEKLIRECSNLNLA</sequence>
<evidence type="ECO:0000313" key="1">
    <source>
        <dbReference type="EMBL" id="KKQ34903.1"/>
    </source>
</evidence>
<accession>A0A0G0GV46</accession>
<organism evidence="1 2">
    <name type="scientific">Candidatus Nomurabacteria bacterium GW2011_GWB1_37_5</name>
    <dbReference type="NCBI Taxonomy" id="1618742"/>
    <lineage>
        <taxon>Bacteria</taxon>
        <taxon>Candidatus Nomuraibacteriota</taxon>
    </lineage>
</organism>
<protein>
    <submittedName>
        <fullName evidence="1">Uncharacterized protein</fullName>
    </submittedName>
</protein>
<proteinExistence type="predicted"/>
<gene>
    <name evidence="1" type="ORF">US50_C0032G0007</name>
</gene>